<feature type="compositionally biased region" description="Acidic residues" evidence="1">
    <location>
        <begin position="38"/>
        <end position="49"/>
    </location>
</feature>
<dbReference type="Proteomes" id="UP000003835">
    <property type="component" value="Unassembled WGS sequence"/>
</dbReference>
<dbReference type="HOGENOM" id="CLU_2805041_0_0_3"/>
<reference evidence="2 3" key="1">
    <citation type="submission" date="2008-07" db="EMBL/GenBank/DDBJ databases">
        <authorList>
            <person name="Tandeau de Marsac N."/>
            <person name="Ferriera S."/>
            <person name="Johnson J."/>
            <person name="Kravitz S."/>
            <person name="Beeson K."/>
            <person name="Sutton G."/>
            <person name="Rogers Y.-H."/>
            <person name="Friedman R."/>
            <person name="Frazier M."/>
            <person name="Venter J.C."/>
        </authorList>
    </citation>
    <scope>NUCLEOTIDE SEQUENCE [LARGE SCALE GENOMIC DNA]</scope>
    <source>
        <strain evidence="2 3">PCC 7420</strain>
    </source>
</reference>
<feature type="region of interest" description="Disordered" evidence="1">
    <location>
        <begin position="28"/>
        <end position="67"/>
    </location>
</feature>
<organism evidence="2 3">
    <name type="scientific">Coleofasciculus chthonoplastes PCC 7420</name>
    <dbReference type="NCBI Taxonomy" id="118168"/>
    <lineage>
        <taxon>Bacteria</taxon>
        <taxon>Bacillati</taxon>
        <taxon>Cyanobacteriota</taxon>
        <taxon>Cyanophyceae</taxon>
        <taxon>Coleofasciculales</taxon>
        <taxon>Coleofasciculaceae</taxon>
        <taxon>Coleofasciculus</taxon>
    </lineage>
</organism>
<proteinExistence type="predicted"/>
<evidence type="ECO:0000256" key="1">
    <source>
        <dbReference type="SAM" id="MobiDB-lite"/>
    </source>
</evidence>
<evidence type="ECO:0000313" key="2">
    <source>
        <dbReference type="EMBL" id="EDX72967.1"/>
    </source>
</evidence>
<name>B4VYP1_9CYAN</name>
<accession>B4VYP1</accession>
<keyword evidence="3" id="KW-1185">Reference proteome</keyword>
<feature type="compositionally biased region" description="Basic and acidic residues" evidence="1">
    <location>
        <begin position="51"/>
        <end position="60"/>
    </location>
</feature>
<dbReference type="EMBL" id="DS989860">
    <property type="protein sequence ID" value="EDX72967.1"/>
    <property type="molecule type" value="Genomic_DNA"/>
</dbReference>
<evidence type="ECO:0000313" key="3">
    <source>
        <dbReference type="Proteomes" id="UP000003835"/>
    </source>
</evidence>
<dbReference type="STRING" id="118168.MC7420_2585"/>
<sequence>MLSLKEALSDEPLKITTKKINFSLKKFTKSRRRGLGGWEDEGDEGDGGDGGDNKEQRTNDCHPTPFG</sequence>
<gene>
    <name evidence="2" type="ORF">MC7420_2585</name>
</gene>
<dbReference type="AlphaFoldDB" id="B4VYP1"/>
<protein>
    <submittedName>
        <fullName evidence="2">Uncharacterized protein</fullName>
    </submittedName>
</protein>